<name>A0ABU1D3C3_9BURK</name>
<comment type="subcellular location">
    <subcellularLocation>
        <location evidence="1">Cell membrane</location>
        <topology evidence="1">Multi-pass membrane protein</topology>
    </subcellularLocation>
</comment>
<evidence type="ECO:0000256" key="3">
    <source>
        <dbReference type="ARBA" id="ARBA00022475"/>
    </source>
</evidence>
<evidence type="ECO:0000256" key="5">
    <source>
        <dbReference type="ARBA" id="ARBA00022842"/>
    </source>
</evidence>
<keyword evidence="5" id="KW-0460">Magnesium</keyword>
<keyword evidence="10" id="KW-1185">Reference proteome</keyword>
<gene>
    <name evidence="9" type="ORF">Q8947_02685</name>
</gene>
<keyword evidence="7" id="KW-0406">Ion transport</keyword>
<feature type="transmembrane region" description="Helical" evidence="8">
    <location>
        <begin position="103"/>
        <end position="121"/>
    </location>
</feature>
<organism evidence="9 10">
    <name type="scientific">Yanghanlia caeni</name>
    <dbReference type="NCBI Taxonomy" id="3064283"/>
    <lineage>
        <taxon>Bacteria</taxon>
        <taxon>Pseudomonadati</taxon>
        <taxon>Pseudomonadota</taxon>
        <taxon>Betaproteobacteria</taxon>
        <taxon>Burkholderiales</taxon>
        <taxon>Alcaligenaceae</taxon>
        <taxon>Yanghanlia</taxon>
    </lineage>
</organism>
<evidence type="ECO:0000256" key="2">
    <source>
        <dbReference type="ARBA" id="ARBA00022448"/>
    </source>
</evidence>
<reference evidence="9 10" key="1">
    <citation type="submission" date="2023-08" db="EMBL/GenBank/DDBJ databases">
        <title>Alcaligenaceae gen. nov., a novel taxon isolated from the sludge of Yixing Pesticide Factory.</title>
        <authorList>
            <person name="Ruan L."/>
        </authorList>
    </citation>
    <scope>NUCLEOTIDE SEQUENCE [LARGE SCALE GENOMIC DNA]</scope>
    <source>
        <strain evidence="9 10">LG-2</strain>
    </source>
</reference>
<evidence type="ECO:0000256" key="4">
    <source>
        <dbReference type="ARBA" id="ARBA00022553"/>
    </source>
</evidence>
<evidence type="ECO:0000313" key="9">
    <source>
        <dbReference type="EMBL" id="MDR4124890.1"/>
    </source>
</evidence>
<evidence type="ECO:0000256" key="6">
    <source>
        <dbReference type="ARBA" id="ARBA00022967"/>
    </source>
</evidence>
<evidence type="ECO:0008006" key="11">
    <source>
        <dbReference type="Google" id="ProtNLM"/>
    </source>
</evidence>
<feature type="transmembrane region" description="Helical" evidence="8">
    <location>
        <begin position="283"/>
        <end position="301"/>
    </location>
</feature>
<dbReference type="PANTHER" id="PTHR43520">
    <property type="entry name" value="ATP7, ISOFORM B"/>
    <property type="match status" value="1"/>
</dbReference>
<evidence type="ECO:0000256" key="7">
    <source>
        <dbReference type="ARBA" id="ARBA00023065"/>
    </source>
</evidence>
<evidence type="ECO:0000313" key="10">
    <source>
        <dbReference type="Proteomes" id="UP001232156"/>
    </source>
</evidence>
<protein>
    <recommendedName>
        <fullName evidence="11">E1-E2 ATPase</fullName>
    </recommendedName>
</protein>
<dbReference type="EMBL" id="JAUZQE010000004">
    <property type="protein sequence ID" value="MDR4124890.1"/>
    <property type="molecule type" value="Genomic_DNA"/>
</dbReference>
<keyword evidence="4" id="KW-0597">Phosphoprotein</keyword>
<keyword evidence="8" id="KW-1133">Transmembrane helix</keyword>
<feature type="transmembrane region" description="Helical" evidence="8">
    <location>
        <begin position="63"/>
        <end position="83"/>
    </location>
</feature>
<keyword evidence="2" id="KW-0813">Transport</keyword>
<feature type="transmembrane region" description="Helical" evidence="8">
    <location>
        <begin position="204"/>
        <end position="224"/>
    </location>
</feature>
<evidence type="ECO:0000256" key="8">
    <source>
        <dbReference type="SAM" id="Phobius"/>
    </source>
</evidence>
<keyword evidence="3" id="KW-1003">Cell membrane</keyword>
<feature type="transmembrane region" description="Helical" evidence="8">
    <location>
        <begin position="176"/>
        <end position="198"/>
    </location>
</feature>
<keyword evidence="8" id="KW-0472">Membrane</keyword>
<comment type="caution">
    <text evidence="9">The sequence shown here is derived from an EMBL/GenBank/DDBJ whole genome shotgun (WGS) entry which is preliminary data.</text>
</comment>
<dbReference type="PANTHER" id="PTHR43520:SF5">
    <property type="entry name" value="CATION-TRANSPORTING P-TYPE ATPASE-RELATED"/>
    <property type="match status" value="1"/>
</dbReference>
<keyword evidence="6" id="KW-1278">Translocase</keyword>
<keyword evidence="8" id="KW-0812">Transmembrane</keyword>
<dbReference type="RefSeq" id="WP_347286381.1">
    <property type="nucleotide sequence ID" value="NZ_JAUZQE010000004.1"/>
</dbReference>
<proteinExistence type="predicted"/>
<sequence>MSALSIFSPPVALSAADRHRRRHMLARLGLAWLAMMQVMMFAFPGYLRHEGMAPDNLQLLDQAIFLMNWISLLITVPVVLYCAQPVWAGAIDRLVRGRITMDVPVALGIIVAFVPSAYATWAGQGEVYFDSVGMFVAFLLTARYLELCARQAVQSAGANQAVEAFRVAAGAHADRLAFWFVSIQVLLAIVAGAVWWLYIDPAHAVPVTVAMFVMSCPCAMAMAVPSTVSAAHATLAARGSVSESEVAALVQAARRVTRQNLYGSIAWHLLMTPLAAIGLVAPWVAAISMLLSSLAVAANAWRMYRRQCRSVDIPGWPAAAARGGA</sequence>
<accession>A0ABU1D3C3</accession>
<dbReference type="Proteomes" id="UP001232156">
    <property type="component" value="Unassembled WGS sequence"/>
</dbReference>
<evidence type="ECO:0000256" key="1">
    <source>
        <dbReference type="ARBA" id="ARBA00004651"/>
    </source>
</evidence>
<feature type="transmembrane region" description="Helical" evidence="8">
    <location>
        <begin position="24"/>
        <end position="43"/>
    </location>
</feature>